<dbReference type="AlphaFoldDB" id="A0A9P1GS63"/>
<evidence type="ECO:0000313" key="5">
    <source>
        <dbReference type="Proteomes" id="UP001152797"/>
    </source>
</evidence>
<comment type="caution">
    <text evidence="3">The sequence shown here is derived from an EMBL/GenBank/DDBJ whole genome shotgun (WGS) entry which is preliminary data.</text>
</comment>
<proteinExistence type="predicted"/>
<keyword evidence="5" id="KW-1185">Reference proteome</keyword>
<feature type="coiled-coil region" evidence="1">
    <location>
        <begin position="363"/>
        <end position="397"/>
    </location>
</feature>
<evidence type="ECO:0000313" key="4">
    <source>
        <dbReference type="EMBL" id="CAL4807337.1"/>
    </source>
</evidence>
<feature type="compositionally biased region" description="Polar residues" evidence="2">
    <location>
        <begin position="12"/>
        <end position="24"/>
    </location>
</feature>
<reference evidence="3" key="1">
    <citation type="submission" date="2022-10" db="EMBL/GenBank/DDBJ databases">
        <authorList>
            <person name="Chen Y."/>
            <person name="Dougan E. K."/>
            <person name="Chan C."/>
            <person name="Rhodes N."/>
            <person name="Thang M."/>
        </authorList>
    </citation>
    <scope>NUCLEOTIDE SEQUENCE</scope>
</reference>
<dbReference type="OrthoDB" id="427993at2759"/>
<reference evidence="4 5" key="2">
    <citation type="submission" date="2024-05" db="EMBL/GenBank/DDBJ databases">
        <authorList>
            <person name="Chen Y."/>
            <person name="Shah S."/>
            <person name="Dougan E. K."/>
            <person name="Thang M."/>
            <person name="Chan C."/>
        </authorList>
    </citation>
    <scope>NUCLEOTIDE SEQUENCE [LARGE SCALE GENOMIC DNA]</scope>
</reference>
<protein>
    <submittedName>
        <fullName evidence="3">Uncharacterized protein</fullName>
    </submittedName>
</protein>
<feature type="compositionally biased region" description="Polar residues" evidence="2">
    <location>
        <begin position="59"/>
        <end position="89"/>
    </location>
</feature>
<organism evidence="3">
    <name type="scientific">Cladocopium goreaui</name>
    <dbReference type="NCBI Taxonomy" id="2562237"/>
    <lineage>
        <taxon>Eukaryota</taxon>
        <taxon>Sar</taxon>
        <taxon>Alveolata</taxon>
        <taxon>Dinophyceae</taxon>
        <taxon>Suessiales</taxon>
        <taxon>Symbiodiniaceae</taxon>
        <taxon>Cladocopium</taxon>
    </lineage>
</organism>
<dbReference type="Proteomes" id="UP001152797">
    <property type="component" value="Unassembled WGS sequence"/>
</dbReference>
<dbReference type="EMBL" id="CAMXCT010006786">
    <property type="protein sequence ID" value="CAI4020025.1"/>
    <property type="molecule type" value="Genomic_DNA"/>
</dbReference>
<evidence type="ECO:0000313" key="3">
    <source>
        <dbReference type="EMBL" id="CAI4020025.1"/>
    </source>
</evidence>
<feature type="region of interest" description="Disordered" evidence="2">
    <location>
        <begin position="1"/>
        <end position="159"/>
    </location>
</feature>
<gene>
    <name evidence="3" type="ORF">C1SCF055_LOCUS44475</name>
</gene>
<keyword evidence="1" id="KW-0175">Coiled coil</keyword>
<feature type="compositionally biased region" description="Polar residues" evidence="2">
    <location>
        <begin position="142"/>
        <end position="151"/>
    </location>
</feature>
<accession>A0A9P1GS63</accession>
<evidence type="ECO:0000256" key="1">
    <source>
        <dbReference type="SAM" id="Coils"/>
    </source>
</evidence>
<sequence length="787" mass="87760">MQRPSPMKPVLNRTQVTIPPSSHVSHPGAQHQMIRTPHPQPMPMSHTGYPSPSPPMQNRGLNRAQQQEVRYRSSPNLPIAQQQPASNSVGRVRHSSVEGMPKGAGRGGSVQGPRLGIVAEEEVGRAPRGPSPQRPASAQPQKGNQAPTESRLQYLESELASFTSKMTEMRTAAEALQEEVRVVRPSLDGTGKAPSSAATSIGPPHNGGSDEMDSEATGTWVLDALKKVLADRERHGTEFGSPPNIGTSNTSNTSNAPDDSTLQELRALRQEVRLEAEARKQLSLKMEAMFLDEKKKRDEVIRQAVMQREEQDSKIEQRWQGQLKEESSLRRAVESHLEARLVALQREARLEAGNATSQAQQAVGEFVQMRERLQQEMNAQKQEIGRASADLSRLIDEVRNHGGALKADMGMPSAEITENLVRAEVRRQLAERPAETDMATSLELQALSTRFERLEQTLANEATTRQEESSKSISMLQELTSELGKSQMQALREFEETFKTKLNAAMSEAQAAQQTCVEERQLRRQQLAKETKDREEICMGILRTMEERIVSESQKLQKLLSDQKLSFEQLLRGHDRELQSTMEMSVANFVEKHSQDVVSTRHDLLELREELQEAVRSKRFDQPSVTSQGEVQRLVDGQTKLWATLDQVRQDLSEEIQRKDLATRTGPATLSGLSNLDIEELRTQIAAERLAREQGDDRCMENARDLVNEEERKRGRELVALESRMSSVKVQMPQMQEETTKSTFLAGTRAATTSACPQGVVSSSIVRPASSNMLQAPPWPKPPSFSA</sequence>
<evidence type="ECO:0000256" key="2">
    <source>
        <dbReference type="SAM" id="MobiDB-lite"/>
    </source>
</evidence>
<feature type="region of interest" description="Disordered" evidence="2">
    <location>
        <begin position="232"/>
        <end position="261"/>
    </location>
</feature>
<dbReference type="EMBL" id="CAMXCT020006786">
    <property type="protein sequence ID" value="CAL1173400.1"/>
    <property type="molecule type" value="Genomic_DNA"/>
</dbReference>
<feature type="region of interest" description="Disordered" evidence="2">
    <location>
        <begin position="177"/>
        <end position="218"/>
    </location>
</feature>
<dbReference type="EMBL" id="CAMXCT030006786">
    <property type="protein sequence ID" value="CAL4807337.1"/>
    <property type="molecule type" value="Genomic_DNA"/>
</dbReference>
<name>A0A9P1GS63_9DINO</name>